<name>A0ABY6CP27_9BACT</name>
<dbReference type="Gene3D" id="2.60.40.10">
    <property type="entry name" value="Immunoglobulins"/>
    <property type="match status" value="1"/>
</dbReference>
<keyword evidence="5" id="KW-1185">Reference proteome</keyword>
<dbReference type="InterPro" id="IPR029031">
    <property type="entry name" value="Gingipain_N_sf"/>
</dbReference>
<sequence>MTKSKHIILPLCLLVMSLNMLMAQPYGNEWINYNQQYYKIQIAENGIYQLTRTQLATAGVPVGSVDPRKFQLFYKGQEVAISVVGESDGVFNVSDYIEFYGQKHDGTSDTPLYLATDAQPHTYYNLFSDSSAYFLTYRLDLGFGLRMSKYSENNVGGLAAENYFIQESRAVYANYYFSGQSHGFSNDVLLGSYDYAEGWTGSMVTKGQSVTQTLTGLHSQVQLGYTPTIEILLTGGNNNAHDISVFVGANTSSLRQLTTANFNGIANHKINQNLQASDISSGGEMVVRITVNGVNGNADRAGIAYVKVNYSRSFDLGGTSDHVLQLKSNAGGKSYINVQNTLTNIHLYDITTISSPISIGINSFANSFNAIVNNTNTIRTLFAQSGYKTVPVITKTTFNNFDPASFDYLIITHQSLRASTSNNQGDQILAYANYRKSTAGGGHTVLDLNVDQVFDQFNYGHPSPMAIKRISEYMYDNGGLEYLFLIGKSSNVGSNYYRLDPATTTIKHLVPTFGYPGGDVEYSAGFDGGTAYETIATGRINATQPDHVQAYLNKVIEMEAKPYDNLRRKNLVQLSGGNSEQELNSFKGYVQGFATIAADKILGGESVLISKNNNSAVELINISEEINDGVMMVTFFGHSSGSISDIEIGLVSDPSFGYSNKGKYPTFMVNGCKSGDFFSENDESFGVDWILTPDLGAISFMAHSDLGFPNNLKRYSDLFYKLAFNEEAFTSLGVGKIKAETAKRYIQNYGTGDANIAQVQLLNLQGDPATRVFGADKADYGVDENLIDIKTFNNQQLLTSIDSFQLDFNIKNFGIYDDTPLSIQVVRTLPDGTNITYGPLVFDPVLREDTISFILNNQITNAAGQNTLRIDIDPFGEIDELSKTNNSASIDLFLSNGSTLNLLPTMYSIETTSNVNFFFQSTNILTNTRGYDFQIDTVDTFNSPYLSTQSIQSKVVGQIPFDLLSKGNITSGKVFYWRTRYSDPLPSENEDWVTSSFTYVPAGMEGWTQQSTSQLKESNRIGLTLDNNGIWDFITSSLDLSVQTYGSNHPTQTFSDTKVLLDNQNYFISSSPQANAHCRNNTVNFLAFQRQSSAPFSPITFNTSASLNPLICGLLPQYIFNFIASDFSGTVTPIDYIDAVGDGDKVLVYSLGTLDYSTWTDEFKTKLESLGIKRTTLDNLVTDEPFIFLGSKNTGIEAIEILPVTTPANQSTLFLNEDVVGSFDTGEISTNKIGPAKSWSSVNLEIDMSNNPADDEYVVKIYGIDKVGNEAILMGNNTDLSYDVSTIDADQYPYLRLNLGLADVVAFSPPQLKSWQAEYESVAEGVLLSHNTANQTIDLQEGQDYSAPYTFWNISKKDYQDSILVKYNLLNTTANSIVKDSLKIAKLEAGDSSNFDIKLKTKNNVGTSDLVLDVNKSSQKEIYTSNNSLRLSKYTAVSADEYNPLLNVLFDGIKIMDGDIVSPSPKVHITMSDENEFLFKEDTLGMNFYMRLPCETCDYVRIPFSSPEVTWTAASQQESFSIQYTPAKLADGIYGLRVQVSDASGNDSGVQPYEINFEVINESTITNFYPYPNPFSTQTRFVFTLTGELFPEDIKIQIMTISGRVVREIFMDELGPINIGNNLTDYAWDGRDNYGDQLANGVYLYRVLIKNPGEEFKHRKTSADKGFKNGFGKIYILR</sequence>
<evidence type="ECO:0000256" key="2">
    <source>
        <dbReference type="SAM" id="SignalP"/>
    </source>
</evidence>
<dbReference type="InterPro" id="IPR029030">
    <property type="entry name" value="Caspase-like_dom_sf"/>
</dbReference>
<gene>
    <name evidence="4" type="ORF">N6H18_12180</name>
</gene>
<dbReference type="CDD" id="cd02258">
    <property type="entry name" value="Peptidase_C25_N"/>
    <property type="match status" value="1"/>
</dbReference>
<dbReference type="Gene3D" id="3.40.50.1460">
    <property type="match status" value="1"/>
</dbReference>
<accession>A0ABY6CP27</accession>
<evidence type="ECO:0000259" key="3">
    <source>
        <dbReference type="Pfam" id="PF01364"/>
    </source>
</evidence>
<dbReference type="Gene3D" id="3.40.50.10390">
    <property type="entry name" value="Gingipain r, domain 1"/>
    <property type="match status" value="1"/>
</dbReference>
<dbReference type="Proteomes" id="UP001065174">
    <property type="component" value="Chromosome"/>
</dbReference>
<dbReference type="Gene3D" id="2.60.40.4070">
    <property type="match status" value="1"/>
</dbReference>
<feature type="chain" id="PRO_5045622335" evidence="2">
    <location>
        <begin position="24"/>
        <end position="1678"/>
    </location>
</feature>
<evidence type="ECO:0000256" key="1">
    <source>
        <dbReference type="ARBA" id="ARBA00022729"/>
    </source>
</evidence>
<organism evidence="4 5">
    <name type="scientific">Reichenbachiella agarivorans</name>
    <dbReference type="NCBI Taxonomy" id="2979464"/>
    <lineage>
        <taxon>Bacteria</taxon>
        <taxon>Pseudomonadati</taxon>
        <taxon>Bacteroidota</taxon>
        <taxon>Cytophagia</taxon>
        <taxon>Cytophagales</taxon>
        <taxon>Reichenbachiellaceae</taxon>
        <taxon>Reichenbachiella</taxon>
    </lineage>
</organism>
<protein>
    <submittedName>
        <fullName evidence="4">C25 family cysteine peptidase</fullName>
    </submittedName>
</protein>
<dbReference type="Pfam" id="PF01364">
    <property type="entry name" value="Peptidase_C25"/>
    <property type="match status" value="1"/>
</dbReference>
<dbReference type="EMBL" id="CP106679">
    <property type="protein sequence ID" value="UXP31108.1"/>
    <property type="molecule type" value="Genomic_DNA"/>
</dbReference>
<keyword evidence="1 2" id="KW-0732">Signal</keyword>
<feature type="signal peptide" evidence="2">
    <location>
        <begin position="1"/>
        <end position="23"/>
    </location>
</feature>
<dbReference type="SUPFAM" id="SSF52129">
    <property type="entry name" value="Caspase-like"/>
    <property type="match status" value="1"/>
</dbReference>
<dbReference type="RefSeq" id="WP_262308552.1">
    <property type="nucleotide sequence ID" value="NZ_CP106679.1"/>
</dbReference>
<dbReference type="InterPro" id="IPR013783">
    <property type="entry name" value="Ig-like_fold"/>
</dbReference>
<reference evidence="4" key="1">
    <citation type="submission" date="2022-09" db="EMBL/GenBank/DDBJ databases">
        <title>Comparative genomics and taxonomic characterization of three novel marine species of genus Reichenbachiella exhibiting antioxidant and polysaccharide degradation activities.</title>
        <authorList>
            <person name="Muhammad N."/>
            <person name="Lee Y.-J."/>
            <person name="Ko J."/>
            <person name="Kim S.-G."/>
        </authorList>
    </citation>
    <scope>NUCLEOTIDE SEQUENCE</scope>
    <source>
        <strain evidence="4">BKB1-1</strain>
    </source>
</reference>
<evidence type="ECO:0000313" key="4">
    <source>
        <dbReference type="EMBL" id="UXP31108.1"/>
    </source>
</evidence>
<proteinExistence type="predicted"/>
<dbReference type="InterPro" id="IPR001769">
    <property type="entry name" value="Gingipain"/>
</dbReference>
<evidence type="ECO:0000313" key="5">
    <source>
        <dbReference type="Proteomes" id="UP001065174"/>
    </source>
</evidence>
<feature type="domain" description="Gingipain" evidence="3">
    <location>
        <begin position="408"/>
        <end position="772"/>
    </location>
</feature>